<dbReference type="AlphaFoldDB" id="A0AAN1WH55"/>
<dbReference type="RefSeq" id="WP_236986976.1">
    <property type="nucleotide sequence ID" value="NZ_AP023086.1"/>
</dbReference>
<dbReference type="EMBL" id="AP023086">
    <property type="protein sequence ID" value="BCD97509.1"/>
    <property type="molecule type" value="Genomic_DNA"/>
</dbReference>
<dbReference type="PANTHER" id="PTHR43619">
    <property type="entry name" value="S-ADENOSYL-L-METHIONINE-DEPENDENT METHYLTRANSFERASE YKTD-RELATED"/>
    <property type="match status" value="1"/>
</dbReference>
<name>A0AAN1WH55_9GAMM</name>
<accession>A0AAN1WH55</accession>
<dbReference type="InterPro" id="IPR029063">
    <property type="entry name" value="SAM-dependent_MTases_sf"/>
</dbReference>
<protein>
    <submittedName>
        <fullName evidence="1">Uncharacterized protein</fullName>
    </submittedName>
</protein>
<dbReference type="PANTHER" id="PTHR43619:SF2">
    <property type="entry name" value="S-ADENOSYL-L-METHIONINE-DEPENDENT METHYLTRANSFERASES SUPERFAMILY PROTEIN"/>
    <property type="match status" value="1"/>
</dbReference>
<evidence type="ECO:0000313" key="1">
    <source>
        <dbReference type="EMBL" id="BCD97509.1"/>
    </source>
</evidence>
<dbReference type="SUPFAM" id="SSF53335">
    <property type="entry name" value="S-adenosyl-L-methionine-dependent methyltransferases"/>
    <property type="match status" value="1"/>
</dbReference>
<gene>
    <name evidence="1" type="ORF">MARGE09_P1710</name>
</gene>
<dbReference type="KEGG" id="marq:MARGE09_P1710"/>
<proteinExistence type="predicted"/>
<dbReference type="Gene3D" id="3.40.50.150">
    <property type="entry name" value="Vaccinia Virus protein VP39"/>
    <property type="match status" value="1"/>
</dbReference>
<keyword evidence="2" id="KW-1185">Reference proteome</keyword>
<dbReference type="Proteomes" id="UP001320119">
    <property type="component" value="Chromosome"/>
</dbReference>
<sequence length="247" mass="27630">MLSPQFSSDLINPLSLRARGNRSSQFFDRAASLLASQLELDTLQALNSSEKAALQRSEWIDQKVLSFLQKHPNALGVELNAGVSTRFHRLSSTLDWPQFRWADINTPETHAFSQSLLPITDNYRSIGCDMYQDDWLFRAGWQPGLPLIIITESHTEYSDLAQLITELSQRAAASGAPVMVVTTHQGNFAGLVQQLTFFELVEQCEFQSVSLLAYLARIAAKIGLNLPVNQWHAMHLELSANDKTAQD</sequence>
<reference evidence="1 2" key="1">
    <citation type="journal article" date="2022" name="IScience">
        <title>An ultrasensitive nanofiber-based assay for enzymatic hydrolysis and deep-sea microbial degradation of cellulose.</title>
        <authorList>
            <person name="Tsudome M."/>
            <person name="Tachioka M."/>
            <person name="Miyazaki M."/>
            <person name="Uchimura K."/>
            <person name="Tsuda M."/>
            <person name="Takaki Y."/>
            <person name="Deguchi S."/>
        </authorList>
    </citation>
    <scope>NUCLEOTIDE SEQUENCE [LARGE SCALE GENOMIC DNA]</scope>
    <source>
        <strain evidence="1 2">GE09</strain>
    </source>
</reference>
<organism evidence="1 2">
    <name type="scientific">Marinagarivorans cellulosilyticus</name>
    <dbReference type="NCBI Taxonomy" id="2721545"/>
    <lineage>
        <taxon>Bacteria</taxon>
        <taxon>Pseudomonadati</taxon>
        <taxon>Pseudomonadota</taxon>
        <taxon>Gammaproteobacteria</taxon>
        <taxon>Cellvibrionales</taxon>
        <taxon>Cellvibrionaceae</taxon>
        <taxon>Marinagarivorans</taxon>
    </lineage>
</organism>
<evidence type="ECO:0000313" key="2">
    <source>
        <dbReference type="Proteomes" id="UP001320119"/>
    </source>
</evidence>